<evidence type="ECO:0000256" key="7">
    <source>
        <dbReference type="ARBA" id="ARBA00023242"/>
    </source>
</evidence>
<dbReference type="Gene3D" id="6.10.140.1350">
    <property type="match status" value="1"/>
</dbReference>
<dbReference type="GO" id="GO:0015031">
    <property type="term" value="P:protein transport"/>
    <property type="evidence" value="ECO:0007669"/>
    <property type="project" value="UniProtKB-KW"/>
</dbReference>
<gene>
    <name evidence="8" type="primary">NUPL1</name>
</gene>
<evidence type="ECO:0000256" key="1">
    <source>
        <dbReference type="ARBA" id="ARBA00004567"/>
    </source>
</evidence>
<name>A0A034VFG8_BACDO</name>
<sequence length="485" mass="49430">MSGFSFGNPSQQQAAGFSFGAPAAPAAASTPAFGAAAAPAFGANATTGTTAFGATGFGATTTAQAPAFGATANPTATVAPFGASTTTAAPAFGAAPTASVAPTFGTAAPAFGATAVSSAAPSFNFGGLGGTATTTATSAAPAFSFGGLGGTAATSTATSTAPTLGFSGLGGGLSFGKPAGTTTSASLNFGTTTTSVATGGMWKPTATSTTATATPFVGLGGVDVSSTQPKAGDLKQDSVKIKETIVPDEIAKTVDALKTHIKGQKTLSSDIGRTSTSKLSNVSNEISNIQWALQEISNSVDTNYKQIKLLRKETSKTIQAVEMAQRTQDTPAGLQFENTAPFQFFLSLVAKYEQDLINFRQQIALTEHHMRSITNPQTVSPDDLKRGFRQINESFISLAGRLHELHQKVETQKEQFLNLRKYRLRDTTNVFAKIDNPESKVDTTNITCGPTPFSNISAMSAFGKSFNNASAAAGRSGTTATAGAK</sequence>
<reference evidence="8" key="1">
    <citation type="journal article" date="2014" name="BMC Genomics">
        <title>Characterizing the developmental transcriptome of the oriental fruit fly, Bactrocera dorsalis (Diptera: Tephritidae) through comparative genomic analysis with Drosophila melanogaster utilizing modENCODE datasets.</title>
        <authorList>
            <person name="Geib S.M."/>
            <person name="Calla B."/>
            <person name="Hall B."/>
            <person name="Hou S."/>
            <person name="Manoukis N.C."/>
        </authorList>
    </citation>
    <scope>NUCLEOTIDE SEQUENCE</scope>
    <source>
        <strain evidence="8">Punador</strain>
    </source>
</reference>
<evidence type="ECO:0000256" key="6">
    <source>
        <dbReference type="ARBA" id="ARBA00023132"/>
    </source>
</evidence>
<keyword evidence="2" id="KW-0813">Transport</keyword>
<evidence type="ECO:0000256" key="2">
    <source>
        <dbReference type="ARBA" id="ARBA00022448"/>
    </source>
</evidence>
<proteinExistence type="predicted"/>
<comment type="subcellular location">
    <subcellularLocation>
        <location evidence="1">Nucleus</location>
        <location evidence="1">Nuclear pore complex</location>
    </subcellularLocation>
</comment>
<keyword evidence="5" id="KW-0811">Translocation</keyword>
<dbReference type="GO" id="GO:0051028">
    <property type="term" value="P:mRNA transport"/>
    <property type="evidence" value="ECO:0007669"/>
    <property type="project" value="UniProtKB-KW"/>
</dbReference>
<dbReference type="GO" id="GO:0017056">
    <property type="term" value="F:structural constituent of nuclear pore"/>
    <property type="evidence" value="ECO:0007669"/>
    <property type="project" value="InterPro"/>
</dbReference>
<protein>
    <submittedName>
        <fullName evidence="8">Putative nucleoporin Nup58</fullName>
    </submittedName>
</protein>
<dbReference type="GO" id="GO:0008139">
    <property type="term" value="F:nuclear localization sequence binding"/>
    <property type="evidence" value="ECO:0007669"/>
    <property type="project" value="InterPro"/>
</dbReference>
<dbReference type="OrthoDB" id="2538017at2759"/>
<keyword evidence="3" id="KW-0509">mRNA transport</keyword>
<evidence type="ECO:0000256" key="5">
    <source>
        <dbReference type="ARBA" id="ARBA00023010"/>
    </source>
</evidence>
<keyword evidence="7" id="KW-0539">Nucleus</keyword>
<dbReference type="GO" id="GO:0005643">
    <property type="term" value="C:nuclear pore"/>
    <property type="evidence" value="ECO:0007669"/>
    <property type="project" value="UniProtKB-SubCell"/>
</dbReference>
<dbReference type="EMBL" id="GAKP01018412">
    <property type="protein sequence ID" value="JAC40540.1"/>
    <property type="molecule type" value="Transcribed_RNA"/>
</dbReference>
<dbReference type="PANTHER" id="PTHR13437">
    <property type="entry name" value="NUCLEOPORIN P58/P45 NUCLEOPORIN-LIKE PROTEIN 1"/>
    <property type="match status" value="1"/>
</dbReference>
<dbReference type="PANTHER" id="PTHR13437:SF2">
    <property type="entry name" value="NUCLEOPORIN P58_P45"/>
    <property type="match status" value="1"/>
</dbReference>
<dbReference type="InterPro" id="IPR024882">
    <property type="entry name" value="NUP58/p45/49"/>
</dbReference>
<keyword evidence="4" id="KW-0653">Protein transport</keyword>
<organism evidence="8">
    <name type="scientific">Bactrocera dorsalis</name>
    <name type="common">Oriental fruit fly</name>
    <name type="synonym">Dacus dorsalis</name>
    <dbReference type="NCBI Taxonomy" id="27457"/>
    <lineage>
        <taxon>Eukaryota</taxon>
        <taxon>Metazoa</taxon>
        <taxon>Ecdysozoa</taxon>
        <taxon>Arthropoda</taxon>
        <taxon>Hexapoda</taxon>
        <taxon>Insecta</taxon>
        <taxon>Pterygota</taxon>
        <taxon>Neoptera</taxon>
        <taxon>Endopterygota</taxon>
        <taxon>Diptera</taxon>
        <taxon>Brachycera</taxon>
        <taxon>Muscomorpha</taxon>
        <taxon>Tephritoidea</taxon>
        <taxon>Tephritidae</taxon>
        <taxon>Bactrocera</taxon>
        <taxon>Bactrocera</taxon>
    </lineage>
</organism>
<dbReference type="Pfam" id="PF15967">
    <property type="entry name" value="Nucleoporin_FG2"/>
    <property type="match status" value="1"/>
</dbReference>
<evidence type="ECO:0000313" key="8">
    <source>
        <dbReference type="EMBL" id="JAC40540.1"/>
    </source>
</evidence>
<evidence type="ECO:0000256" key="4">
    <source>
        <dbReference type="ARBA" id="ARBA00022927"/>
    </source>
</evidence>
<evidence type="ECO:0000256" key="3">
    <source>
        <dbReference type="ARBA" id="ARBA00022816"/>
    </source>
</evidence>
<dbReference type="AlphaFoldDB" id="A0A034VFG8"/>
<accession>A0A034VFG8</accession>
<keyword evidence="6" id="KW-0906">Nuclear pore complex</keyword>